<accession>A0ACC2LV13</accession>
<dbReference type="EMBL" id="CM056811">
    <property type="protein sequence ID" value="KAJ8636906.1"/>
    <property type="molecule type" value="Genomic_DNA"/>
</dbReference>
<gene>
    <name evidence="1" type="ORF">MRB53_011173</name>
</gene>
<sequence length="262" mass="29263">MRNAVFPSFSSSFYSSGSGNNQAQMQSSNASTIELERLNGYSRGFFHDSQLSNDLQLGRFTPLSTVEASQELDYIQGADVLMTTNPTYQNISHTKFASRVTPVEDCMGKSRKRTVSFDTINNQTPMKESKKKSVRAQEQYHLPSKESSTIEQLRAPVRRSNKLGERITALQQLVSPFGKTDTASVLQEATVHIKLLQDQIQVLSTPYFRIRQPFHPQSGGEEKNDLRSRGLCLVPVSSTANLTKEDGGMNRCGTGRQVTNRF</sequence>
<proteinExistence type="predicted"/>
<comment type="caution">
    <text evidence="1">The sequence shown here is derived from an EMBL/GenBank/DDBJ whole genome shotgun (WGS) entry which is preliminary data.</text>
</comment>
<protein>
    <submittedName>
        <fullName evidence="1">Uncharacterized protein</fullName>
    </submittedName>
</protein>
<dbReference type="Proteomes" id="UP001234297">
    <property type="component" value="Chromosome 3"/>
</dbReference>
<organism evidence="1 2">
    <name type="scientific">Persea americana</name>
    <name type="common">Avocado</name>
    <dbReference type="NCBI Taxonomy" id="3435"/>
    <lineage>
        <taxon>Eukaryota</taxon>
        <taxon>Viridiplantae</taxon>
        <taxon>Streptophyta</taxon>
        <taxon>Embryophyta</taxon>
        <taxon>Tracheophyta</taxon>
        <taxon>Spermatophyta</taxon>
        <taxon>Magnoliopsida</taxon>
        <taxon>Magnoliidae</taxon>
        <taxon>Laurales</taxon>
        <taxon>Lauraceae</taxon>
        <taxon>Persea</taxon>
    </lineage>
</organism>
<evidence type="ECO:0000313" key="1">
    <source>
        <dbReference type="EMBL" id="KAJ8636906.1"/>
    </source>
</evidence>
<name>A0ACC2LV13_PERAE</name>
<evidence type="ECO:0000313" key="2">
    <source>
        <dbReference type="Proteomes" id="UP001234297"/>
    </source>
</evidence>
<reference evidence="1 2" key="1">
    <citation type="journal article" date="2022" name="Hortic Res">
        <title>A haplotype resolved chromosomal level avocado genome allows analysis of novel avocado genes.</title>
        <authorList>
            <person name="Nath O."/>
            <person name="Fletcher S.J."/>
            <person name="Hayward A."/>
            <person name="Shaw L.M."/>
            <person name="Masouleh A.K."/>
            <person name="Furtado A."/>
            <person name="Henry R.J."/>
            <person name="Mitter N."/>
        </authorList>
    </citation>
    <scope>NUCLEOTIDE SEQUENCE [LARGE SCALE GENOMIC DNA]</scope>
    <source>
        <strain evidence="2">cv. Hass</strain>
    </source>
</reference>
<keyword evidence="2" id="KW-1185">Reference proteome</keyword>